<dbReference type="InterPro" id="IPR000866">
    <property type="entry name" value="AhpC/TSA"/>
</dbReference>
<feature type="signal peptide" evidence="1">
    <location>
        <begin position="1"/>
        <end position="21"/>
    </location>
</feature>
<dbReference type="Proteomes" id="UP000054715">
    <property type="component" value="Unassembled WGS sequence"/>
</dbReference>
<evidence type="ECO:0000313" key="5">
    <source>
        <dbReference type="Proteomes" id="UP000054715"/>
    </source>
</evidence>
<dbReference type="InterPro" id="IPR050553">
    <property type="entry name" value="Thioredoxin_ResA/DsbE_sf"/>
</dbReference>
<dbReference type="PANTHER" id="PTHR42852">
    <property type="entry name" value="THIOL:DISULFIDE INTERCHANGE PROTEIN DSBE"/>
    <property type="match status" value="1"/>
</dbReference>
<name>A0A0W0UJ60_9GAMM</name>
<protein>
    <submittedName>
        <fullName evidence="3 4">Thiol-disulfide oxidoreductase</fullName>
    </submittedName>
</protein>
<dbReference type="Gene3D" id="3.40.30.10">
    <property type="entry name" value="Glutaredoxin"/>
    <property type="match status" value="1"/>
</dbReference>
<dbReference type="PROSITE" id="PS51352">
    <property type="entry name" value="THIOREDOXIN_2"/>
    <property type="match status" value="1"/>
</dbReference>
<dbReference type="SUPFAM" id="SSF52833">
    <property type="entry name" value="Thioredoxin-like"/>
    <property type="match status" value="1"/>
</dbReference>
<dbReference type="GO" id="GO:0016491">
    <property type="term" value="F:oxidoreductase activity"/>
    <property type="evidence" value="ECO:0007669"/>
    <property type="project" value="InterPro"/>
</dbReference>
<dbReference type="Pfam" id="PF00578">
    <property type="entry name" value="AhpC-TSA"/>
    <property type="match status" value="1"/>
</dbReference>
<accession>A0A0W0UJ60</accession>
<evidence type="ECO:0000259" key="2">
    <source>
        <dbReference type="PROSITE" id="PS51352"/>
    </source>
</evidence>
<reference evidence="4 6" key="2">
    <citation type="submission" date="2016-05" db="EMBL/GenBank/DDBJ databases">
        <authorList>
            <person name="Prochazka B."/>
            <person name="Indra A."/>
            <person name="Hasenberger P."/>
            <person name="Blaschitz M."/>
            <person name="Wagner L."/>
            <person name="Wewalka G."/>
            <person name="Sorschag S."/>
            <person name="Schmid D."/>
            <person name="Ruppitsch W."/>
        </authorList>
    </citation>
    <scope>NUCLEOTIDE SEQUENCE [LARGE SCALE GENOMIC DNA]</scope>
    <source>
        <strain evidence="4 6">974010_12</strain>
    </source>
</reference>
<dbReference type="RefSeq" id="WP_058449828.1">
    <property type="nucleotide sequence ID" value="NZ_CAAAJF010000002.1"/>
</dbReference>
<dbReference type="PANTHER" id="PTHR42852:SF18">
    <property type="entry name" value="CHROMOSOME UNDETERMINED SCAFFOLD_47, WHOLE GENOME SHOTGUN SEQUENCE"/>
    <property type="match status" value="1"/>
</dbReference>
<dbReference type="CDD" id="cd02966">
    <property type="entry name" value="TlpA_like_family"/>
    <property type="match status" value="1"/>
</dbReference>
<dbReference type="EMBL" id="LNYG01000013">
    <property type="protein sequence ID" value="KTD07735.1"/>
    <property type="molecule type" value="Genomic_DNA"/>
</dbReference>
<dbReference type="AlphaFoldDB" id="A0A0W0UJ60"/>
<dbReference type="PROSITE" id="PS51257">
    <property type="entry name" value="PROKAR_LIPOPROTEIN"/>
    <property type="match status" value="1"/>
</dbReference>
<proteinExistence type="predicted"/>
<dbReference type="PATRIC" id="fig|455.5.peg.2033"/>
<dbReference type="STRING" id="455.Ljam_1930"/>
<dbReference type="Proteomes" id="UP000093336">
    <property type="component" value="Unassembled WGS sequence"/>
</dbReference>
<reference evidence="3 5" key="1">
    <citation type="submission" date="2015-11" db="EMBL/GenBank/DDBJ databases">
        <title>Genomic analysis of 38 Legionella species identifies large and diverse effector repertoires.</title>
        <authorList>
            <person name="Burstein D."/>
            <person name="Amaro F."/>
            <person name="Zusman T."/>
            <person name="Lifshitz Z."/>
            <person name="Cohen O."/>
            <person name="Gilbert J.A."/>
            <person name="Pupko T."/>
            <person name="Shuman H.A."/>
            <person name="Segal G."/>
        </authorList>
    </citation>
    <scope>NUCLEOTIDE SEQUENCE [LARGE SCALE GENOMIC DNA]</scope>
    <source>
        <strain evidence="3 5">JA-26-G1-E2</strain>
    </source>
</reference>
<organism evidence="3 5">
    <name type="scientific">Legionella jamestowniensis</name>
    <dbReference type="NCBI Taxonomy" id="455"/>
    <lineage>
        <taxon>Bacteria</taxon>
        <taxon>Pseudomonadati</taxon>
        <taxon>Pseudomonadota</taxon>
        <taxon>Gammaproteobacteria</taxon>
        <taxon>Legionellales</taxon>
        <taxon>Legionellaceae</taxon>
        <taxon>Legionella</taxon>
    </lineage>
</organism>
<dbReference type="EMBL" id="LYOZ01000001">
    <property type="protein sequence ID" value="OCH99471.1"/>
    <property type="molecule type" value="Genomic_DNA"/>
</dbReference>
<evidence type="ECO:0000256" key="1">
    <source>
        <dbReference type="SAM" id="SignalP"/>
    </source>
</evidence>
<gene>
    <name evidence="3" type="primary">resA</name>
    <name evidence="4" type="ORF">A8135_07250</name>
    <name evidence="3" type="ORF">Ljam_1930</name>
</gene>
<comment type="caution">
    <text evidence="3">The sequence shown here is derived from an EMBL/GenBank/DDBJ whole genome shotgun (WGS) entry which is preliminary data.</text>
</comment>
<dbReference type="InterPro" id="IPR036249">
    <property type="entry name" value="Thioredoxin-like_sf"/>
</dbReference>
<dbReference type="GO" id="GO:0016209">
    <property type="term" value="F:antioxidant activity"/>
    <property type="evidence" value="ECO:0007669"/>
    <property type="project" value="InterPro"/>
</dbReference>
<evidence type="ECO:0000313" key="4">
    <source>
        <dbReference type="EMBL" id="OCH99471.1"/>
    </source>
</evidence>
<sequence>MIRFKSIIAVCLLLSCHYVLANNTILKTINGDQIAFNSLKGKWIFINYWASWCQPCLDEIRELNRFYHSQHTKAALFAVNYDMLPAAQQLELIKKYNIRYPSLLDPAKQLRLGNIPGVPATFVFNPEGKLSQILYGPQTVRSLKKATRATVS</sequence>
<feature type="domain" description="Thioredoxin" evidence="2">
    <location>
        <begin position="14"/>
        <end position="152"/>
    </location>
</feature>
<evidence type="ECO:0000313" key="6">
    <source>
        <dbReference type="Proteomes" id="UP000093336"/>
    </source>
</evidence>
<feature type="chain" id="PRO_5006914101" evidence="1">
    <location>
        <begin position="22"/>
        <end position="152"/>
    </location>
</feature>
<dbReference type="OrthoDB" id="9796554at2"/>
<dbReference type="InterPro" id="IPR013766">
    <property type="entry name" value="Thioredoxin_domain"/>
</dbReference>
<keyword evidence="6" id="KW-1185">Reference proteome</keyword>
<keyword evidence="1" id="KW-0732">Signal</keyword>
<evidence type="ECO:0000313" key="3">
    <source>
        <dbReference type="EMBL" id="KTD07735.1"/>
    </source>
</evidence>